<proteinExistence type="predicted"/>
<evidence type="ECO:0000313" key="1">
    <source>
        <dbReference type="EMBL" id="CRI06552.1"/>
    </source>
</evidence>
<gene>
    <name evidence="1" type="ORF">BN424_mp0010</name>
</gene>
<keyword evidence="1" id="KW-0614">Plasmid</keyword>
<reference evidence="1" key="2">
    <citation type="submission" date="2015-04" db="EMBL/GenBank/DDBJ databases">
        <title>Carnobacterium maltaromaticum LMA28 plasmids.</title>
        <authorList>
            <person name="Cailliez-Grimal C."/>
            <person name="Iskandar C."/>
        </authorList>
    </citation>
    <scope>NUCLEOTIDE SEQUENCE [LARGE SCALE GENOMIC DNA]</scope>
    <source>
        <strain evidence="1">LMA28</strain>
        <plasmid evidence="1">megaplasmid</plasmid>
    </source>
</reference>
<dbReference type="AlphaFoldDB" id="A0A1Z5AWV1"/>
<accession>A0A1Z5AWV1</accession>
<protein>
    <submittedName>
        <fullName evidence="1">Putative transcriptional regulator, ArpU family</fullName>
    </submittedName>
</protein>
<dbReference type="RefSeq" id="WP_135057775.1">
    <property type="nucleotide sequence ID" value="NZ_JBFUWW010000001.1"/>
</dbReference>
<name>A0A1Z5AWV1_CARML</name>
<organism evidence="1">
    <name type="scientific">Carnobacterium maltaromaticum</name>
    <name type="common">Carnobacterium piscicola</name>
    <dbReference type="NCBI Taxonomy" id="2751"/>
    <lineage>
        <taxon>Bacteria</taxon>
        <taxon>Bacillati</taxon>
        <taxon>Bacillota</taxon>
        <taxon>Bacilli</taxon>
        <taxon>Lactobacillales</taxon>
        <taxon>Carnobacteriaceae</taxon>
        <taxon>Carnobacterium</taxon>
    </lineage>
</organism>
<dbReference type="EMBL" id="LN846931">
    <property type="protein sequence ID" value="CRI06552.1"/>
    <property type="molecule type" value="Genomic_DNA"/>
</dbReference>
<sequence>MQLFDIRDYELPSYDEIDWKQTKHNVGIFIAAYKTARERVGQPILPKLTSEYTLVNFESDSSSKIETNTSLEIYQSEYERLHKYFVVGYSSIIHPYRPEITERRRKIFMLRYFYGLTVSNVSERIHYQKNIVVDDSKKTMLQFSCGLSLLVLKK</sequence>
<geneLocation type="plasmid" evidence="1">
    <name>megaplasmid</name>
</geneLocation>
<reference evidence="1" key="1">
    <citation type="submission" date="2015-04" db="EMBL/GenBank/DDBJ databases">
        <title>Carnobacterium maltaromaticum LMA28 complete chromosome sequence.</title>
        <authorList>
            <person name="Borges F."/>
            <person name="Cailliez-Grimal C."/>
        </authorList>
    </citation>
    <scope>NUCLEOTIDE SEQUENCE [LARGE SCALE GENOMIC DNA]</scope>
    <source>
        <strain evidence="1">LMA28</strain>
        <plasmid evidence="1">megaplasmid</plasmid>
    </source>
</reference>